<dbReference type="Proteomes" id="UP001597380">
    <property type="component" value="Unassembled WGS sequence"/>
</dbReference>
<evidence type="ECO:0000313" key="6">
    <source>
        <dbReference type="EMBL" id="MFD2097482.1"/>
    </source>
</evidence>
<keyword evidence="3" id="KW-0472">Membrane</keyword>
<comment type="subcellular location">
    <subcellularLocation>
        <location evidence="1">Cell outer membrane</location>
        <topology evidence="1">Multi-pass membrane protein</topology>
    </subcellularLocation>
</comment>
<feature type="domain" description="Porin" evidence="5">
    <location>
        <begin position="24"/>
        <end position="362"/>
    </location>
</feature>
<sequence length="389" mass="43081">MRKVSLATATSFLLLPLSTSAIEIYTDNQASVGLGGYLQADFRQSGGDNEMTDQASRINFDFAFDAGEGWQALAKIEWGLNLVDSTSEMQFGQGGDTLTSEPKDQNDTVNLRLGYIGLSHDSYGTITFGKQWSVYYDVTERTDQMMVWGGEASGTFNYGSDGGISGTGRAEQAIVYRNSIGNLDYAFQYQAKNSEETNIYECQVNPDMDCGDDDVGDPISSFTYDKGYGAALTYHLPWNIDVGVGYNRSELDTTEGVNVAGFDGDYADALALGINYGQLSDQLYLAAVYYEGTNHEFDDRGEIFDSQGVELYGHYRLNRAWRIYVGYNQLKDNDNNYEGSYELKYYAVGASYQMSERVELFSESRIDDSTMADGSDADNIHSVGIRVML</sequence>
<dbReference type="Pfam" id="PF13609">
    <property type="entry name" value="Porin_4"/>
    <property type="match status" value="1"/>
</dbReference>
<dbReference type="SUPFAM" id="SSF56935">
    <property type="entry name" value="Porins"/>
    <property type="match status" value="1"/>
</dbReference>
<dbReference type="InterPro" id="IPR050298">
    <property type="entry name" value="Gram-neg_bact_OMP"/>
</dbReference>
<protein>
    <submittedName>
        <fullName evidence="6">Porin</fullName>
    </submittedName>
</protein>
<keyword evidence="7" id="KW-1185">Reference proteome</keyword>
<organism evidence="6 7">
    <name type="scientific">Corallincola platygyrae</name>
    <dbReference type="NCBI Taxonomy" id="1193278"/>
    <lineage>
        <taxon>Bacteria</taxon>
        <taxon>Pseudomonadati</taxon>
        <taxon>Pseudomonadota</taxon>
        <taxon>Gammaproteobacteria</taxon>
        <taxon>Alteromonadales</taxon>
        <taxon>Psychromonadaceae</taxon>
        <taxon>Corallincola</taxon>
    </lineage>
</organism>
<evidence type="ECO:0000256" key="4">
    <source>
        <dbReference type="SAM" id="SignalP"/>
    </source>
</evidence>
<accession>A0ABW4XQ85</accession>
<feature type="signal peptide" evidence="4">
    <location>
        <begin position="1"/>
        <end position="21"/>
    </location>
</feature>
<proteinExistence type="predicted"/>
<dbReference type="PANTHER" id="PTHR34501">
    <property type="entry name" value="PROTEIN YDDL-RELATED"/>
    <property type="match status" value="1"/>
</dbReference>
<dbReference type="EMBL" id="JBHUHT010000017">
    <property type="protein sequence ID" value="MFD2097482.1"/>
    <property type="molecule type" value="Genomic_DNA"/>
</dbReference>
<dbReference type="InterPro" id="IPR033900">
    <property type="entry name" value="Gram_neg_porin_domain"/>
</dbReference>
<evidence type="ECO:0000256" key="3">
    <source>
        <dbReference type="ARBA" id="ARBA00023136"/>
    </source>
</evidence>
<dbReference type="InterPro" id="IPR023614">
    <property type="entry name" value="Porin_dom_sf"/>
</dbReference>
<dbReference type="PANTHER" id="PTHR34501:SF2">
    <property type="entry name" value="OUTER MEMBRANE PORIN F-RELATED"/>
    <property type="match status" value="1"/>
</dbReference>
<reference evidence="7" key="1">
    <citation type="journal article" date="2019" name="Int. J. Syst. Evol. Microbiol.">
        <title>The Global Catalogue of Microorganisms (GCM) 10K type strain sequencing project: providing services to taxonomists for standard genome sequencing and annotation.</title>
        <authorList>
            <consortium name="The Broad Institute Genomics Platform"/>
            <consortium name="The Broad Institute Genome Sequencing Center for Infectious Disease"/>
            <person name="Wu L."/>
            <person name="Ma J."/>
        </authorList>
    </citation>
    <scope>NUCLEOTIDE SEQUENCE [LARGE SCALE GENOMIC DNA]</scope>
    <source>
        <strain evidence="7">CGMCC 1.10992</strain>
    </source>
</reference>
<gene>
    <name evidence="6" type="ORF">ACFSJ3_15900</name>
</gene>
<evidence type="ECO:0000313" key="7">
    <source>
        <dbReference type="Proteomes" id="UP001597380"/>
    </source>
</evidence>
<feature type="chain" id="PRO_5046676220" evidence="4">
    <location>
        <begin position="22"/>
        <end position="389"/>
    </location>
</feature>
<dbReference type="CDD" id="cd00342">
    <property type="entry name" value="gram_neg_porins"/>
    <property type="match status" value="1"/>
</dbReference>
<dbReference type="RefSeq" id="WP_345340644.1">
    <property type="nucleotide sequence ID" value="NZ_BAABLI010000015.1"/>
</dbReference>
<evidence type="ECO:0000256" key="1">
    <source>
        <dbReference type="ARBA" id="ARBA00004571"/>
    </source>
</evidence>
<evidence type="ECO:0000256" key="2">
    <source>
        <dbReference type="ARBA" id="ARBA00022729"/>
    </source>
</evidence>
<comment type="caution">
    <text evidence="6">The sequence shown here is derived from an EMBL/GenBank/DDBJ whole genome shotgun (WGS) entry which is preliminary data.</text>
</comment>
<name>A0ABW4XQ85_9GAMM</name>
<dbReference type="Gene3D" id="2.40.160.10">
    <property type="entry name" value="Porin"/>
    <property type="match status" value="1"/>
</dbReference>
<keyword evidence="2 4" id="KW-0732">Signal</keyword>
<evidence type="ECO:0000259" key="5">
    <source>
        <dbReference type="Pfam" id="PF13609"/>
    </source>
</evidence>